<dbReference type="Pfam" id="PF08240">
    <property type="entry name" value="ADH_N"/>
    <property type="match status" value="1"/>
</dbReference>
<dbReference type="Gene3D" id="3.90.180.10">
    <property type="entry name" value="Medium-chain alcohol dehydrogenases, catalytic domain"/>
    <property type="match status" value="1"/>
</dbReference>
<protein>
    <submittedName>
        <fullName evidence="7">Butanediol dehydrogenase</fullName>
    </submittedName>
</protein>
<reference evidence="7 8" key="1">
    <citation type="submission" date="2018-11" db="EMBL/GenBank/DDBJ databases">
        <title>Rhodococcus spongicola sp. nov. and Rhodococcus xishaensis sp. nov. from marine sponges.</title>
        <authorList>
            <person name="Li L."/>
            <person name="Lin H.W."/>
        </authorList>
    </citation>
    <scope>NUCLEOTIDE SEQUENCE [LARGE SCALE GENOMIC DNA]</scope>
    <source>
        <strain evidence="7 8">CCTCC AB2014297</strain>
    </source>
</reference>
<dbReference type="InterPro" id="IPR036291">
    <property type="entry name" value="NAD(P)-bd_dom_sf"/>
</dbReference>
<dbReference type="InterPro" id="IPR013149">
    <property type="entry name" value="ADH-like_C"/>
</dbReference>
<evidence type="ECO:0000313" key="8">
    <source>
        <dbReference type="Proteomes" id="UP000286208"/>
    </source>
</evidence>
<dbReference type="InterPro" id="IPR050129">
    <property type="entry name" value="Zn_alcohol_dh"/>
</dbReference>
<dbReference type="PANTHER" id="PTHR43401">
    <property type="entry name" value="L-THREONINE 3-DEHYDROGENASE"/>
    <property type="match status" value="1"/>
</dbReference>
<evidence type="ECO:0000256" key="3">
    <source>
        <dbReference type="ARBA" id="ARBA00022833"/>
    </source>
</evidence>
<feature type="domain" description="Enoyl reductase (ER)" evidence="6">
    <location>
        <begin position="8"/>
        <end position="342"/>
    </location>
</feature>
<dbReference type="InterPro" id="IPR011032">
    <property type="entry name" value="GroES-like_sf"/>
</dbReference>
<dbReference type="SMART" id="SM00829">
    <property type="entry name" value="PKS_ER"/>
    <property type="match status" value="1"/>
</dbReference>
<keyword evidence="2 5" id="KW-0479">Metal-binding</keyword>
<organism evidence="7 8">
    <name type="scientific">Prescottella agglutinans</name>
    <dbReference type="NCBI Taxonomy" id="1644129"/>
    <lineage>
        <taxon>Bacteria</taxon>
        <taxon>Bacillati</taxon>
        <taxon>Actinomycetota</taxon>
        <taxon>Actinomycetes</taxon>
        <taxon>Mycobacteriales</taxon>
        <taxon>Nocardiaceae</taxon>
        <taxon>Prescottella</taxon>
    </lineage>
</organism>
<gene>
    <name evidence="7" type="ORF">EGT67_23670</name>
</gene>
<dbReference type="SUPFAM" id="SSF51735">
    <property type="entry name" value="NAD(P)-binding Rossmann-fold domains"/>
    <property type="match status" value="1"/>
</dbReference>
<keyword evidence="4" id="KW-0560">Oxidoreductase</keyword>
<dbReference type="GO" id="GO:0016491">
    <property type="term" value="F:oxidoreductase activity"/>
    <property type="evidence" value="ECO:0007669"/>
    <property type="project" value="UniProtKB-KW"/>
</dbReference>
<evidence type="ECO:0000259" key="6">
    <source>
        <dbReference type="SMART" id="SM00829"/>
    </source>
</evidence>
<dbReference type="AlphaFoldDB" id="A0A438B7K9"/>
<keyword evidence="8" id="KW-1185">Reference proteome</keyword>
<accession>A0A438B7K9</accession>
<dbReference type="OrthoDB" id="9797931at2"/>
<evidence type="ECO:0000256" key="1">
    <source>
        <dbReference type="ARBA" id="ARBA00001947"/>
    </source>
</evidence>
<evidence type="ECO:0000256" key="5">
    <source>
        <dbReference type="RuleBase" id="RU361277"/>
    </source>
</evidence>
<proteinExistence type="inferred from homology"/>
<dbReference type="EMBL" id="RKLP01000015">
    <property type="protein sequence ID" value="RVW06978.1"/>
    <property type="molecule type" value="Genomic_DNA"/>
</dbReference>
<dbReference type="RefSeq" id="WP_127918556.1">
    <property type="nucleotide sequence ID" value="NZ_RKLP01000015.1"/>
</dbReference>
<dbReference type="GO" id="GO:0008270">
    <property type="term" value="F:zinc ion binding"/>
    <property type="evidence" value="ECO:0007669"/>
    <property type="project" value="InterPro"/>
</dbReference>
<dbReference type="InterPro" id="IPR013154">
    <property type="entry name" value="ADH-like_N"/>
</dbReference>
<comment type="similarity">
    <text evidence="5">Belongs to the zinc-containing alcohol dehydrogenase family.</text>
</comment>
<dbReference type="InterPro" id="IPR020843">
    <property type="entry name" value="ER"/>
</dbReference>
<evidence type="ECO:0000256" key="4">
    <source>
        <dbReference type="ARBA" id="ARBA00023002"/>
    </source>
</evidence>
<name>A0A438B7K9_9NOCA</name>
<evidence type="ECO:0000313" key="7">
    <source>
        <dbReference type="EMBL" id="RVW06978.1"/>
    </source>
</evidence>
<sequence>MRAAVLHGVEDLRVEDVPEPALSDGYVLIGVAYNGICGSDLGMVHSFGISEHPHPLTGACGPQILGHEFSGVVRGVGAGVTDIAVGDRVAVQPTYRCGTCARCRDGHEHLCEVIAFHGINAHGGGLSEYTAVPAESVHVLPDAVSLEQAAVVEPLAVALHAVELSGVAPGQSALVLGAGPIGIATALNLRAGGVDRILLSEPSETRRAIAAGLGFEVIDPTAGDLVAAVRERTDGAGADVVFECAGVGAAVLTALTTVRPRGAVVLLATYKEEVPLHTYLMMFGEMRLMSSLAYSRKEFRTVIDRMAEGAYPLDGWVERVPLADVVDGVRAVSEGRRMKVLVEVGDV</sequence>
<dbReference type="SUPFAM" id="SSF50129">
    <property type="entry name" value="GroES-like"/>
    <property type="match status" value="1"/>
</dbReference>
<dbReference type="Pfam" id="PF00107">
    <property type="entry name" value="ADH_zinc_N"/>
    <property type="match status" value="1"/>
</dbReference>
<comment type="caution">
    <text evidence="7">The sequence shown here is derived from an EMBL/GenBank/DDBJ whole genome shotgun (WGS) entry which is preliminary data.</text>
</comment>
<keyword evidence="3 5" id="KW-0862">Zinc</keyword>
<evidence type="ECO:0000256" key="2">
    <source>
        <dbReference type="ARBA" id="ARBA00022723"/>
    </source>
</evidence>
<dbReference type="PANTHER" id="PTHR43401:SF2">
    <property type="entry name" value="L-THREONINE 3-DEHYDROGENASE"/>
    <property type="match status" value="1"/>
</dbReference>
<dbReference type="Gene3D" id="3.40.50.720">
    <property type="entry name" value="NAD(P)-binding Rossmann-like Domain"/>
    <property type="match status" value="1"/>
</dbReference>
<comment type="cofactor">
    <cofactor evidence="1 5">
        <name>Zn(2+)</name>
        <dbReference type="ChEBI" id="CHEBI:29105"/>
    </cofactor>
</comment>
<dbReference type="PROSITE" id="PS00059">
    <property type="entry name" value="ADH_ZINC"/>
    <property type="match status" value="1"/>
</dbReference>
<dbReference type="Proteomes" id="UP000286208">
    <property type="component" value="Unassembled WGS sequence"/>
</dbReference>
<dbReference type="InterPro" id="IPR002328">
    <property type="entry name" value="ADH_Zn_CS"/>
</dbReference>